<feature type="region of interest" description="Disordered" evidence="1">
    <location>
        <begin position="47"/>
        <end position="83"/>
    </location>
</feature>
<dbReference type="Proteomes" id="UP001067708">
    <property type="component" value="Unassembled WGS sequence"/>
</dbReference>
<sequence length="157" mass="18620">MARRKLSNPFDTLDKSSNNPDNKQDSVLRNTNTEYRKVIKESNNIKEDNSSYKNKNSNNSSLTDQQIIVKTNDEKSRLNNEMIEDNKVDNSEINFMELYEEKSKKPTIEETHTRRSYLIRNDLEEKLQRHAKKKKRGFMTLFINYAIEQALKELDKK</sequence>
<organism evidence="2 3">
    <name type="scientific">Brevibacillus halotolerans</name>
    <dbReference type="NCBI Taxonomy" id="1507437"/>
    <lineage>
        <taxon>Bacteria</taxon>
        <taxon>Bacillati</taxon>
        <taxon>Bacillota</taxon>
        <taxon>Bacilli</taxon>
        <taxon>Bacillales</taxon>
        <taxon>Paenibacillaceae</taxon>
        <taxon>Brevibacillus</taxon>
    </lineage>
</organism>
<accession>A0ABT4I323</accession>
<dbReference type="RefSeq" id="WP_258418380.1">
    <property type="nucleotide sequence ID" value="NZ_JAPTNG010000023.1"/>
</dbReference>
<dbReference type="EMBL" id="JAPTNG010000023">
    <property type="protein sequence ID" value="MCZ0833434.1"/>
    <property type="molecule type" value="Genomic_DNA"/>
</dbReference>
<evidence type="ECO:0000313" key="3">
    <source>
        <dbReference type="Proteomes" id="UP001067708"/>
    </source>
</evidence>
<feature type="compositionally biased region" description="Basic and acidic residues" evidence="1">
    <location>
        <begin position="71"/>
        <end position="83"/>
    </location>
</feature>
<evidence type="ECO:0000313" key="2">
    <source>
        <dbReference type="EMBL" id="MCZ0833434.1"/>
    </source>
</evidence>
<reference evidence="2" key="1">
    <citation type="submission" date="2022-09" db="EMBL/GenBank/DDBJ databases">
        <title>Genome analysis and characterization of larvicidal activity of Brevibacillus strains.</title>
        <authorList>
            <person name="Patrusheva E.V."/>
            <person name="Izotova A.O."/>
            <person name="Toshchakov S.V."/>
            <person name="Sineoky S.P."/>
        </authorList>
    </citation>
    <scope>NUCLEOTIDE SEQUENCE</scope>
    <source>
        <strain evidence="2">VKPM_B-13244</strain>
    </source>
</reference>
<keyword evidence="3" id="KW-1185">Reference proteome</keyword>
<protein>
    <submittedName>
        <fullName evidence="2">Uncharacterized protein</fullName>
    </submittedName>
</protein>
<feature type="compositionally biased region" description="Low complexity" evidence="1">
    <location>
        <begin position="51"/>
        <end position="61"/>
    </location>
</feature>
<proteinExistence type="predicted"/>
<name>A0ABT4I323_9BACL</name>
<feature type="compositionally biased region" description="Polar residues" evidence="1">
    <location>
        <begin position="15"/>
        <end position="33"/>
    </location>
</feature>
<feature type="region of interest" description="Disordered" evidence="1">
    <location>
        <begin position="1"/>
        <end position="33"/>
    </location>
</feature>
<comment type="caution">
    <text evidence="2">The sequence shown here is derived from an EMBL/GenBank/DDBJ whole genome shotgun (WGS) entry which is preliminary data.</text>
</comment>
<evidence type="ECO:0000256" key="1">
    <source>
        <dbReference type="SAM" id="MobiDB-lite"/>
    </source>
</evidence>
<gene>
    <name evidence="2" type="ORF">O0535_22255</name>
</gene>